<dbReference type="PANTHER" id="PTHR33744">
    <property type="entry name" value="CARBOHYDRATE DIACID REGULATOR"/>
    <property type="match status" value="1"/>
</dbReference>
<feature type="domain" description="PucR C-terminal helix-turn-helix" evidence="2">
    <location>
        <begin position="503"/>
        <end position="559"/>
    </location>
</feature>
<proteinExistence type="inferred from homology"/>
<evidence type="ECO:0000313" key="4">
    <source>
        <dbReference type="EMBL" id="GAA3567813.1"/>
    </source>
</evidence>
<evidence type="ECO:0000256" key="1">
    <source>
        <dbReference type="ARBA" id="ARBA00006754"/>
    </source>
</evidence>
<reference evidence="5" key="1">
    <citation type="journal article" date="2019" name="Int. J. Syst. Evol. Microbiol.">
        <title>The Global Catalogue of Microorganisms (GCM) 10K type strain sequencing project: providing services to taxonomists for standard genome sequencing and annotation.</title>
        <authorList>
            <consortium name="The Broad Institute Genomics Platform"/>
            <consortium name="The Broad Institute Genome Sequencing Center for Infectious Disease"/>
            <person name="Wu L."/>
            <person name="Ma J."/>
        </authorList>
    </citation>
    <scope>NUCLEOTIDE SEQUENCE [LARGE SCALE GENOMIC DNA]</scope>
    <source>
        <strain evidence="5">JCM 17326</strain>
    </source>
</reference>
<dbReference type="Proteomes" id="UP001500630">
    <property type="component" value="Unassembled WGS sequence"/>
</dbReference>
<dbReference type="InterPro" id="IPR042070">
    <property type="entry name" value="PucR_C-HTH_sf"/>
</dbReference>
<dbReference type="InterPro" id="IPR041522">
    <property type="entry name" value="CdaR_GGDEF"/>
</dbReference>
<name>A0ABP6XIM3_9ACTN</name>
<dbReference type="Gene3D" id="1.10.10.2840">
    <property type="entry name" value="PucR C-terminal helix-turn-helix domain"/>
    <property type="match status" value="1"/>
</dbReference>
<evidence type="ECO:0000259" key="3">
    <source>
        <dbReference type="Pfam" id="PF17853"/>
    </source>
</evidence>
<feature type="domain" description="CdaR GGDEF-like" evidence="3">
    <location>
        <begin position="318"/>
        <end position="441"/>
    </location>
</feature>
<dbReference type="InterPro" id="IPR051448">
    <property type="entry name" value="CdaR-like_regulators"/>
</dbReference>
<gene>
    <name evidence="4" type="ORF">GCM10022419_055800</name>
</gene>
<keyword evidence="5" id="KW-1185">Reference proteome</keyword>
<comment type="caution">
    <text evidence="4">The sequence shown here is derived from an EMBL/GenBank/DDBJ whole genome shotgun (WGS) entry which is preliminary data.</text>
</comment>
<protein>
    <submittedName>
        <fullName evidence="4">Helix-turn-helix domain-containing protein</fullName>
    </submittedName>
</protein>
<accession>A0ABP6XIM3</accession>
<evidence type="ECO:0000313" key="5">
    <source>
        <dbReference type="Proteomes" id="UP001500630"/>
    </source>
</evidence>
<comment type="similarity">
    <text evidence="1">Belongs to the CdaR family.</text>
</comment>
<dbReference type="PANTHER" id="PTHR33744:SF17">
    <property type="entry name" value="CONSERVED PROTEIN"/>
    <property type="match status" value="1"/>
</dbReference>
<dbReference type="EMBL" id="BAABDQ010000012">
    <property type="protein sequence ID" value="GAA3567813.1"/>
    <property type="molecule type" value="Genomic_DNA"/>
</dbReference>
<dbReference type="Pfam" id="PF13556">
    <property type="entry name" value="HTH_30"/>
    <property type="match status" value="1"/>
</dbReference>
<dbReference type="InterPro" id="IPR025736">
    <property type="entry name" value="PucR_C-HTH_dom"/>
</dbReference>
<organism evidence="4 5">
    <name type="scientific">Nonomuraea rosea</name>
    <dbReference type="NCBI Taxonomy" id="638574"/>
    <lineage>
        <taxon>Bacteria</taxon>
        <taxon>Bacillati</taxon>
        <taxon>Actinomycetota</taxon>
        <taxon>Actinomycetes</taxon>
        <taxon>Streptosporangiales</taxon>
        <taxon>Streptosporangiaceae</taxon>
        <taxon>Nonomuraea</taxon>
    </lineage>
</organism>
<sequence>MLVIASKLMADGGLHPRQSTTVSVTHDSDGATSIVRLADCVRLMQSDLVHANPRSDTTERPVTDVMLYDPADDWTSLDGRIILAVGCTYGSPEFDTFLQRASAGNAAAVVVKAYGANLALLGSTADRYSMAMLVAPHDADWARLAALARSAVVGAAVDTVSGVRLGDLYAFANAIASITDGAASIVDTFGNVVGYSTLPGQPIDEIRRLTTLTLQEPEPPAFDPGFKRVYASNNALVMPSPYAGMDRLALAVRAGGELLGSIWVIDPGDEKRADALQALDRMGDLAGLHMLNARSESDFGQRRSSDLIRTLVDDPPSAPFAAAQLGLDVAHEIAVAAFSIVRPERGNLDAVREVRRLLHLITTICNVQFGTSHSAVIDSVVYALLPADGANPRATQRRVIEEICTYANTITSGPLIASVGSIAPKVEQVAQSKDEALATLHYLGKLHRRGAWPDAQHISGMYEDHRVPLSLLKIGHFVADAGLHFDDGIDRLRRHDQEHGTDYLPTLLAYFVHNTNISAMAASLQVHNNTVRYRMTRLAEEFELDLEDPNSRLWAWLRLSISELSGPS</sequence>
<dbReference type="Pfam" id="PF17853">
    <property type="entry name" value="GGDEF_2"/>
    <property type="match status" value="1"/>
</dbReference>
<evidence type="ECO:0000259" key="2">
    <source>
        <dbReference type="Pfam" id="PF13556"/>
    </source>
</evidence>